<feature type="coiled-coil region" evidence="1">
    <location>
        <begin position="39"/>
        <end position="108"/>
    </location>
</feature>
<dbReference type="PANTHER" id="PTHR46713">
    <property type="entry name" value="F13M7.16 PROTEIN"/>
    <property type="match status" value="1"/>
</dbReference>
<feature type="region of interest" description="Disordered" evidence="2">
    <location>
        <begin position="127"/>
        <end position="146"/>
    </location>
</feature>
<organism evidence="3 4">
    <name type="scientific">Hibiscus trionum</name>
    <name type="common">Flower of an hour</name>
    <dbReference type="NCBI Taxonomy" id="183268"/>
    <lineage>
        <taxon>Eukaryota</taxon>
        <taxon>Viridiplantae</taxon>
        <taxon>Streptophyta</taxon>
        <taxon>Embryophyta</taxon>
        <taxon>Tracheophyta</taxon>
        <taxon>Spermatophyta</taxon>
        <taxon>Magnoliopsida</taxon>
        <taxon>eudicotyledons</taxon>
        <taxon>Gunneridae</taxon>
        <taxon>Pentapetalae</taxon>
        <taxon>rosids</taxon>
        <taxon>malvids</taxon>
        <taxon>Malvales</taxon>
        <taxon>Malvaceae</taxon>
        <taxon>Malvoideae</taxon>
        <taxon>Hibiscus</taxon>
    </lineage>
</organism>
<proteinExistence type="predicted"/>
<dbReference type="EMBL" id="BSYR01000006">
    <property type="protein sequence ID" value="GMI69235.1"/>
    <property type="molecule type" value="Genomic_DNA"/>
</dbReference>
<reference evidence="3" key="1">
    <citation type="submission" date="2023-05" db="EMBL/GenBank/DDBJ databases">
        <title>Genome and transcriptome analyses reveal genes involved in the formation of fine ridges on petal epidermal cells in Hibiscus trionum.</title>
        <authorList>
            <person name="Koshimizu S."/>
            <person name="Masuda S."/>
            <person name="Ishii T."/>
            <person name="Shirasu K."/>
            <person name="Hoshino A."/>
            <person name="Arita M."/>
        </authorList>
    </citation>
    <scope>NUCLEOTIDE SEQUENCE</scope>
    <source>
        <strain evidence="3">Hamamatsu line</strain>
    </source>
</reference>
<comment type="caution">
    <text evidence="3">The sequence shown here is derived from an EMBL/GenBank/DDBJ whole genome shotgun (WGS) entry which is preliminary data.</text>
</comment>
<dbReference type="Proteomes" id="UP001165190">
    <property type="component" value="Unassembled WGS sequence"/>
</dbReference>
<evidence type="ECO:0000256" key="2">
    <source>
        <dbReference type="SAM" id="MobiDB-lite"/>
    </source>
</evidence>
<sequence length="170" mass="19899">MVCPKVFFLLSHVAINMDIESSQPDGITEAIKIKEQELRDRVHIKNREEEKKLEREREKKKIRAGKTLQEAKRIAEENERKRLVALRKIEEEEEKRAREKVLRKLEADKLERKRALGLPLENQAAKLSQPIAQKEEKNSLPVKSAKKDDRLRSLKLAYKVSNFLTGCFRS</sequence>
<dbReference type="PANTHER" id="PTHR46713:SF4">
    <property type="entry name" value="UBIQUITIN-ASSOCIATED (UBA)_TS-N DOMAIN PROTEIN"/>
    <property type="match status" value="1"/>
</dbReference>
<dbReference type="OrthoDB" id="336240at2759"/>
<protein>
    <submittedName>
        <fullName evidence="3">Uncharacterized protein</fullName>
    </submittedName>
</protein>
<dbReference type="AlphaFoldDB" id="A0A9W7H4G1"/>
<accession>A0A9W7H4G1</accession>
<evidence type="ECO:0000256" key="1">
    <source>
        <dbReference type="SAM" id="Coils"/>
    </source>
</evidence>
<name>A0A9W7H4G1_HIBTR</name>
<evidence type="ECO:0000313" key="3">
    <source>
        <dbReference type="EMBL" id="GMI69235.1"/>
    </source>
</evidence>
<gene>
    <name evidence="3" type="ORF">HRI_000592800</name>
</gene>
<keyword evidence="1" id="KW-0175">Coiled coil</keyword>
<keyword evidence="4" id="KW-1185">Reference proteome</keyword>
<evidence type="ECO:0000313" key="4">
    <source>
        <dbReference type="Proteomes" id="UP001165190"/>
    </source>
</evidence>